<protein>
    <recommendedName>
        <fullName evidence="5">Transmembrane protein</fullName>
    </recommendedName>
</protein>
<gene>
    <name evidence="3" type="ORF">HRI_003638500</name>
</gene>
<dbReference type="AlphaFoldDB" id="A0A9W7MDD0"/>
<dbReference type="OrthoDB" id="10310563at2759"/>
<comment type="caution">
    <text evidence="3">The sequence shown here is derived from an EMBL/GenBank/DDBJ whole genome shotgun (WGS) entry which is preliminary data.</text>
</comment>
<feature type="region of interest" description="Disordered" evidence="1">
    <location>
        <begin position="151"/>
        <end position="171"/>
    </location>
</feature>
<keyword evidence="2" id="KW-0812">Transmembrane</keyword>
<keyword evidence="4" id="KW-1185">Reference proteome</keyword>
<organism evidence="3 4">
    <name type="scientific">Hibiscus trionum</name>
    <name type="common">Flower of an hour</name>
    <dbReference type="NCBI Taxonomy" id="183268"/>
    <lineage>
        <taxon>Eukaryota</taxon>
        <taxon>Viridiplantae</taxon>
        <taxon>Streptophyta</taxon>
        <taxon>Embryophyta</taxon>
        <taxon>Tracheophyta</taxon>
        <taxon>Spermatophyta</taxon>
        <taxon>Magnoliopsida</taxon>
        <taxon>eudicotyledons</taxon>
        <taxon>Gunneridae</taxon>
        <taxon>Pentapetalae</taxon>
        <taxon>rosids</taxon>
        <taxon>malvids</taxon>
        <taxon>Malvales</taxon>
        <taxon>Malvaceae</taxon>
        <taxon>Malvoideae</taxon>
        <taxon>Hibiscus</taxon>
    </lineage>
</organism>
<reference evidence="3" key="1">
    <citation type="submission" date="2023-05" db="EMBL/GenBank/DDBJ databases">
        <title>Genome and transcriptome analyses reveal genes involved in the formation of fine ridges on petal epidermal cells in Hibiscus trionum.</title>
        <authorList>
            <person name="Koshimizu S."/>
            <person name="Masuda S."/>
            <person name="Ishii T."/>
            <person name="Shirasu K."/>
            <person name="Hoshino A."/>
            <person name="Arita M."/>
        </authorList>
    </citation>
    <scope>NUCLEOTIDE SEQUENCE</scope>
    <source>
        <strain evidence="3">Hamamatsu line</strain>
    </source>
</reference>
<evidence type="ECO:0000313" key="4">
    <source>
        <dbReference type="Proteomes" id="UP001165190"/>
    </source>
</evidence>
<evidence type="ECO:0000313" key="3">
    <source>
        <dbReference type="EMBL" id="GMI99692.1"/>
    </source>
</evidence>
<dbReference type="EMBL" id="BSYR01000035">
    <property type="protein sequence ID" value="GMI99692.1"/>
    <property type="molecule type" value="Genomic_DNA"/>
</dbReference>
<dbReference type="Proteomes" id="UP001165190">
    <property type="component" value="Unassembled WGS sequence"/>
</dbReference>
<sequence length="171" mass="18538">MKYCIIIPTLSTTLPPISRGKNTKLPAISNSGKIFNQKQRAIPKISRQLHASANQRLPVHAAQYPTGQAGPPFMHQNTPQPHIYKPLSFLLLQGTKKMGNSNRSSLKFLIVLAIALFLLGGSQFHARPFSPAGFSGFRAKSTLESSFRDIGTMLPKGQPVPPSGPDPGINV</sequence>
<evidence type="ECO:0008006" key="5">
    <source>
        <dbReference type="Google" id="ProtNLM"/>
    </source>
</evidence>
<accession>A0A9W7MDD0</accession>
<feature type="transmembrane region" description="Helical" evidence="2">
    <location>
        <begin position="106"/>
        <end position="126"/>
    </location>
</feature>
<keyword evidence="2" id="KW-0472">Membrane</keyword>
<name>A0A9W7MDD0_HIBTR</name>
<keyword evidence="2" id="KW-1133">Transmembrane helix</keyword>
<evidence type="ECO:0000256" key="1">
    <source>
        <dbReference type="SAM" id="MobiDB-lite"/>
    </source>
</evidence>
<evidence type="ECO:0000256" key="2">
    <source>
        <dbReference type="SAM" id="Phobius"/>
    </source>
</evidence>
<proteinExistence type="predicted"/>